<proteinExistence type="predicted"/>
<evidence type="ECO:0000313" key="2">
    <source>
        <dbReference type="Proteomes" id="UP000308549"/>
    </source>
</evidence>
<organism evidence="1 2">
    <name type="scientific">Salinomyces thailandicus</name>
    <dbReference type="NCBI Taxonomy" id="706561"/>
    <lineage>
        <taxon>Eukaryota</taxon>
        <taxon>Fungi</taxon>
        <taxon>Dikarya</taxon>
        <taxon>Ascomycota</taxon>
        <taxon>Pezizomycotina</taxon>
        <taxon>Dothideomycetes</taxon>
        <taxon>Dothideomycetidae</taxon>
        <taxon>Mycosphaerellales</taxon>
        <taxon>Teratosphaeriaceae</taxon>
        <taxon>Salinomyces</taxon>
    </lineage>
</organism>
<dbReference type="EMBL" id="NAJL01000004">
    <property type="protein sequence ID" value="TKA32959.1"/>
    <property type="molecule type" value="Genomic_DNA"/>
</dbReference>
<keyword evidence="2" id="KW-1185">Reference proteome</keyword>
<comment type="caution">
    <text evidence="1">The sequence shown here is derived from an EMBL/GenBank/DDBJ whole genome shotgun (WGS) entry which is preliminary data.</text>
</comment>
<gene>
    <name evidence="1" type="ORF">B0A50_01185</name>
</gene>
<dbReference type="Proteomes" id="UP000308549">
    <property type="component" value="Unassembled WGS sequence"/>
</dbReference>
<accession>A0A4V5N888</accession>
<evidence type="ECO:0000313" key="1">
    <source>
        <dbReference type="EMBL" id="TKA32959.1"/>
    </source>
</evidence>
<sequence length="294" mass="33426">MADFAHLDHNVSTWPPWGSLAIDSFMIDNWDTSSDKSDEDQRLALVREFVKVGRRGRQQHARKVAKGTVKPTDDQVGTILQPLRSPVLRYVATKLDGEIRDYNRLRLWLRTDYADEERHKTFCQSILDSDSVDCGEALYEDSTILSNSYFYNFSSWREALDTLPELVAGAECKVEEDTDGGIDYRREKEREYMDHQGEPVSGDISLAAQQDCCAVCYLIVEDQELYATDPPLFHALWLDDCGNIVRENRITTGQASIYPSMAREGMGAENEIWMEAKIGPKYEEGAEFGPPFSV</sequence>
<dbReference type="OrthoDB" id="4364812at2759"/>
<protein>
    <submittedName>
        <fullName evidence="1">Uncharacterized protein</fullName>
    </submittedName>
</protein>
<name>A0A4V5N888_9PEZI</name>
<reference evidence="1 2" key="1">
    <citation type="submission" date="2017-03" db="EMBL/GenBank/DDBJ databases">
        <title>Genomes of endolithic fungi from Antarctica.</title>
        <authorList>
            <person name="Coleine C."/>
            <person name="Masonjones S."/>
            <person name="Stajich J.E."/>
        </authorList>
    </citation>
    <scope>NUCLEOTIDE SEQUENCE [LARGE SCALE GENOMIC DNA]</scope>
    <source>
        <strain evidence="1 2">CCFEE 6315</strain>
    </source>
</reference>
<dbReference type="AlphaFoldDB" id="A0A4V5N888"/>